<proteinExistence type="predicted"/>
<accession>A0A383BK52</accession>
<protein>
    <submittedName>
        <fullName evidence="1">Uncharacterized protein</fullName>
    </submittedName>
</protein>
<sequence>VPQGFEPRPTDPNQGVLLSWGRDRSIFQELYLEYDQTAESASGGPVVCTGPITYQGQAAAQT</sequence>
<dbReference type="EMBL" id="UINC01200766">
    <property type="protein sequence ID" value="SVE19798.1"/>
    <property type="molecule type" value="Genomic_DNA"/>
</dbReference>
<organism evidence="1">
    <name type="scientific">marine metagenome</name>
    <dbReference type="NCBI Taxonomy" id="408172"/>
    <lineage>
        <taxon>unclassified sequences</taxon>
        <taxon>metagenomes</taxon>
        <taxon>ecological metagenomes</taxon>
    </lineage>
</organism>
<reference evidence="1" key="1">
    <citation type="submission" date="2018-05" db="EMBL/GenBank/DDBJ databases">
        <authorList>
            <person name="Lanie J.A."/>
            <person name="Ng W.-L."/>
            <person name="Kazmierczak K.M."/>
            <person name="Andrzejewski T.M."/>
            <person name="Davidsen T.M."/>
            <person name="Wayne K.J."/>
            <person name="Tettelin H."/>
            <person name="Glass J.I."/>
            <person name="Rusch D."/>
            <person name="Podicherti R."/>
            <person name="Tsui H.-C.T."/>
            <person name="Winkler M.E."/>
        </authorList>
    </citation>
    <scope>NUCLEOTIDE SEQUENCE</scope>
</reference>
<feature type="non-terminal residue" evidence="1">
    <location>
        <position position="1"/>
    </location>
</feature>
<dbReference type="AlphaFoldDB" id="A0A383BK52"/>
<evidence type="ECO:0000313" key="1">
    <source>
        <dbReference type="EMBL" id="SVE19798.1"/>
    </source>
</evidence>
<gene>
    <name evidence="1" type="ORF">METZ01_LOCUS472652</name>
</gene>
<name>A0A383BK52_9ZZZZ</name>